<sequence>MTPFGILLKVQLKNQYNTGKNGSLSGIGALLVVQALLIFCGLAYGSFMLDDGFPADSLFQLLGGDSILIMLFGVFAFHAVFSRRKDDDMLKAMPIKAGTVNAVRWTVFLISQYVYSLAFLITLFLLVNSSQNAPWHFHLLSVLCAICFPLLPSALGALLGYIMRKASLHHRSQQRMENLLNILLVILMIAGAFLFETISTTQNMDPIVHRILFVIDWMADGIGRQDASACIAAILIHAGVSILLLLWLSDPVAKMPVSTGNIDSQADAKTHVRSPLQALLHLFLKESFRDAGLWFSHHSSLLMMAVMSALLFANRDLLTIIPAKDDASSFINILIILLFFTHSSMDLASAFASDQEQMWILLSMPIDPSDILFSRLCASIASSIPFSAACMMVLAVRWHVETGMFGYALLTMITACVNTAMISLYFFLRYPSFAKGRLTRALLTSMAVSYTVYIVEAVMLASGRLDLAISVILLFLAGMGALLFTRGRKLFGKIGMRSL</sequence>
<evidence type="ECO:0000256" key="1">
    <source>
        <dbReference type="SAM" id="Phobius"/>
    </source>
</evidence>
<gene>
    <name evidence="2" type="ORF">MOZ60_03670</name>
</gene>
<evidence type="ECO:0000313" key="3">
    <source>
        <dbReference type="Proteomes" id="UP001286174"/>
    </source>
</evidence>
<dbReference type="RefSeq" id="WP_370595680.1">
    <property type="nucleotide sequence ID" value="NZ_JALBUR010000006.1"/>
</dbReference>
<keyword evidence="1" id="KW-1133">Transmembrane helix</keyword>
<feature type="transmembrane region" description="Helical" evidence="1">
    <location>
        <begin position="467"/>
        <end position="484"/>
    </location>
</feature>
<keyword evidence="1" id="KW-0812">Transmembrane</keyword>
<name>A0AB35U7L8_9FIRM</name>
<feature type="transmembrane region" description="Helical" evidence="1">
    <location>
        <begin position="291"/>
        <end position="313"/>
    </location>
</feature>
<feature type="transmembrane region" description="Helical" evidence="1">
    <location>
        <begin position="179"/>
        <end position="198"/>
    </location>
</feature>
<organism evidence="2 3">
    <name type="scientific">Grylomicrobium aquisgranensis</name>
    <dbReference type="NCBI Taxonomy" id="2926318"/>
    <lineage>
        <taxon>Bacteria</taxon>
        <taxon>Bacillati</taxon>
        <taxon>Bacillota</taxon>
        <taxon>Erysipelotrichia</taxon>
        <taxon>Erysipelotrichales</taxon>
        <taxon>Erysipelotrichaceae</taxon>
        <taxon>Grylomicrobium</taxon>
    </lineage>
</organism>
<feature type="transmembrane region" description="Helical" evidence="1">
    <location>
        <begin position="404"/>
        <end position="428"/>
    </location>
</feature>
<feature type="transmembrane region" description="Helical" evidence="1">
    <location>
        <begin position="102"/>
        <end position="127"/>
    </location>
</feature>
<feature type="transmembrane region" description="Helical" evidence="1">
    <location>
        <begin position="139"/>
        <end position="159"/>
    </location>
</feature>
<dbReference type="AlphaFoldDB" id="A0AB35U7L8"/>
<feature type="transmembrane region" description="Helical" evidence="1">
    <location>
        <begin position="21"/>
        <end position="47"/>
    </location>
</feature>
<feature type="transmembrane region" description="Helical" evidence="1">
    <location>
        <begin position="333"/>
        <end position="352"/>
    </location>
</feature>
<reference evidence="2 3" key="1">
    <citation type="submission" date="2022-03" db="EMBL/GenBank/DDBJ databases">
        <title>Novel taxa within the pig intestine.</title>
        <authorList>
            <person name="Wylensek D."/>
            <person name="Bishof K."/>
            <person name="Afrizal A."/>
            <person name="Clavel T."/>
        </authorList>
    </citation>
    <scope>NUCLEOTIDE SEQUENCE [LARGE SCALE GENOMIC DNA]</scope>
    <source>
        <strain evidence="2 3">CLA-KB-P133</strain>
    </source>
</reference>
<keyword evidence="3" id="KW-1185">Reference proteome</keyword>
<proteinExistence type="predicted"/>
<accession>A0AB35U7L8</accession>
<keyword evidence="1" id="KW-0472">Membrane</keyword>
<feature type="transmembrane region" description="Helical" evidence="1">
    <location>
        <begin position="372"/>
        <end position="398"/>
    </location>
</feature>
<evidence type="ECO:0000313" key="2">
    <source>
        <dbReference type="EMBL" id="MDX8419189.1"/>
    </source>
</evidence>
<feature type="transmembrane region" description="Helical" evidence="1">
    <location>
        <begin position="59"/>
        <end position="81"/>
    </location>
</feature>
<feature type="transmembrane region" description="Helical" evidence="1">
    <location>
        <begin position="226"/>
        <end position="248"/>
    </location>
</feature>
<dbReference type="Proteomes" id="UP001286174">
    <property type="component" value="Unassembled WGS sequence"/>
</dbReference>
<feature type="transmembrane region" description="Helical" evidence="1">
    <location>
        <begin position="440"/>
        <end position="461"/>
    </location>
</feature>
<protein>
    <submittedName>
        <fullName evidence="2">Uncharacterized protein</fullName>
    </submittedName>
</protein>
<dbReference type="EMBL" id="JALBUR010000006">
    <property type="protein sequence ID" value="MDX8419189.1"/>
    <property type="molecule type" value="Genomic_DNA"/>
</dbReference>
<comment type="caution">
    <text evidence="2">The sequence shown here is derived from an EMBL/GenBank/DDBJ whole genome shotgun (WGS) entry which is preliminary data.</text>
</comment>